<accession>A0AAD4ZNV7</accession>
<evidence type="ECO:0000313" key="2">
    <source>
        <dbReference type="EMBL" id="KAI5351518.1"/>
    </source>
</evidence>
<dbReference type="Proteomes" id="UP001054821">
    <property type="component" value="Chromosome 1"/>
</dbReference>
<gene>
    <name evidence="2" type="ORF">L3X38_004409</name>
</gene>
<protein>
    <submittedName>
        <fullName evidence="2">Uncharacterized protein</fullName>
    </submittedName>
</protein>
<evidence type="ECO:0000256" key="1">
    <source>
        <dbReference type="SAM" id="MobiDB-lite"/>
    </source>
</evidence>
<keyword evidence="3" id="KW-1185">Reference proteome</keyword>
<feature type="compositionally biased region" description="Gly residues" evidence="1">
    <location>
        <begin position="127"/>
        <end position="140"/>
    </location>
</feature>
<dbReference type="EMBL" id="JAJFAZ020000001">
    <property type="protein sequence ID" value="KAI5351518.1"/>
    <property type="molecule type" value="Genomic_DNA"/>
</dbReference>
<proteinExistence type="predicted"/>
<comment type="caution">
    <text evidence="2">The sequence shown here is derived from an EMBL/GenBank/DDBJ whole genome shotgun (WGS) entry which is preliminary data.</text>
</comment>
<reference evidence="2 3" key="1">
    <citation type="journal article" date="2022" name="G3 (Bethesda)">
        <title>Whole-genome sequence and methylome profiling of the almond [Prunus dulcis (Mill.) D.A. Webb] cultivar 'Nonpareil'.</title>
        <authorList>
            <person name="D'Amico-Willman K.M."/>
            <person name="Ouma W.Z."/>
            <person name="Meulia T."/>
            <person name="Sideli G.M."/>
            <person name="Gradziel T.M."/>
            <person name="Fresnedo-Ramirez J."/>
        </authorList>
    </citation>
    <scope>NUCLEOTIDE SEQUENCE [LARGE SCALE GENOMIC DNA]</scope>
    <source>
        <strain evidence="2">Clone GOH B32 T37-40</strain>
    </source>
</reference>
<organism evidence="2 3">
    <name type="scientific">Prunus dulcis</name>
    <name type="common">Almond</name>
    <name type="synonym">Amygdalus dulcis</name>
    <dbReference type="NCBI Taxonomy" id="3755"/>
    <lineage>
        <taxon>Eukaryota</taxon>
        <taxon>Viridiplantae</taxon>
        <taxon>Streptophyta</taxon>
        <taxon>Embryophyta</taxon>
        <taxon>Tracheophyta</taxon>
        <taxon>Spermatophyta</taxon>
        <taxon>Magnoliopsida</taxon>
        <taxon>eudicotyledons</taxon>
        <taxon>Gunneridae</taxon>
        <taxon>Pentapetalae</taxon>
        <taxon>rosids</taxon>
        <taxon>fabids</taxon>
        <taxon>Rosales</taxon>
        <taxon>Rosaceae</taxon>
        <taxon>Amygdaloideae</taxon>
        <taxon>Amygdaleae</taxon>
        <taxon>Prunus</taxon>
    </lineage>
</organism>
<dbReference type="AlphaFoldDB" id="A0AAD4ZNV7"/>
<feature type="compositionally biased region" description="Low complexity" evidence="1">
    <location>
        <begin position="104"/>
        <end position="126"/>
    </location>
</feature>
<feature type="region of interest" description="Disordered" evidence="1">
    <location>
        <begin position="97"/>
        <end position="148"/>
    </location>
</feature>
<name>A0AAD4ZNV7_PRUDU</name>
<sequence>MFYDNRPIRFGPNLREGYLRPFETFTNFRTVKQRSWVPWARLTRFGKFDRRLTECLPKLFHRPNWVVVTTNTYPIIRALTQAADRVARKYSLGAGIGRRRRDSSSFGRPSQGPSKRGGSRSSFAGSGWSGGRGSSSGSGRSGSRPAWS</sequence>
<evidence type="ECO:0000313" key="3">
    <source>
        <dbReference type="Proteomes" id="UP001054821"/>
    </source>
</evidence>